<dbReference type="AlphaFoldDB" id="A0A9N8RBI4"/>
<comment type="caution">
    <text evidence="1">The sequence shown here is derived from an EMBL/GenBank/DDBJ whole genome shotgun (WGS) entry which is preliminary data.</text>
</comment>
<organism evidence="1 2">
    <name type="scientific">Gibberella zeae</name>
    <name type="common">Wheat head blight fungus</name>
    <name type="synonym">Fusarium graminearum</name>
    <dbReference type="NCBI Taxonomy" id="5518"/>
    <lineage>
        <taxon>Eukaryota</taxon>
        <taxon>Fungi</taxon>
        <taxon>Dikarya</taxon>
        <taxon>Ascomycota</taxon>
        <taxon>Pezizomycotina</taxon>
        <taxon>Sordariomycetes</taxon>
        <taxon>Hypocreomycetidae</taxon>
        <taxon>Hypocreales</taxon>
        <taxon>Nectriaceae</taxon>
        <taxon>Fusarium</taxon>
    </lineage>
</organism>
<protein>
    <submittedName>
        <fullName evidence="1">Uncharacterized protein</fullName>
    </submittedName>
</protein>
<sequence length="116" mass="13509">MNAEYSSTVQPRLVNDHHVKNYKRFRFDFQCPCGFYPFYMAISWGLSTWRIQKIAKPECGSRFGTGGDENPVNFLRFIDNGVERVMTKSEGITKVVKLEGPSTYHLWAIVYLSRYI</sequence>
<proteinExistence type="predicted"/>
<evidence type="ECO:0000313" key="2">
    <source>
        <dbReference type="Proteomes" id="UP000746612"/>
    </source>
</evidence>
<dbReference type="Proteomes" id="UP000746612">
    <property type="component" value="Unassembled WGS sequence"/>
</dbReference>
<name>A0A9N8RBI4_GIBZA</name>
<evidence type="ECO:0000313" key="1">
    <source>
        <dbReference type="EMBL" id="CAG1981274.1"/>
    </source>
</evidence>
<gene>
    <name evidence="1" type="ORF">MDCFG202_LOCUS214264</name>
</gene>
<reference evidence="1" key="1">
    <citation type="submission" date="2021-03" db="EMBL/GenBank/DDBJ databases">
        <authorList>
            <person name="Alouane T."/>
            <person name="Langin T."/>
            <person name="Bonhomme L."/>
        </authorList>
    </citation>
    <scope>NUCLEOTIDE SEQUENCE</scope>
    <source>
        <strain evidence="1">MDC_Fg202</strain>
    </source>
</reference>
<dbReference type="EMBL" id="CAJPIJ010000122">
    <property type="protein sequence ID" value="CAG1981274.1"/>
    <property type="molecule type" value="Genomic_DNA"/>
</dbReference>
<accession>A0A9N8RBI4</accession>